<dbReference type="Proteomes" id="UP001057402">
    <property type="component" value="Chromosome 4"/>
</dbReference>
<reference evidence="2" key="1">
    <citation type="journal article" date="2023" name="Front. Plant Sci.">
        <title>Chromosomal-level genome assembly of Melastoma candidum provides insights into trichome evolution.</title>
        <authorList>
            <person name="Zhong Y."/>
            <person name="Wu W."/>
            <person name="Sun C."/>
            <person name="Zou P."/>
            <person name="Liu Y."/>
            <person name="Dai S."/>
            <person name="Zhou R."/>
        </authorList>
    </citation>
    <scope>NUCLEOTIDE SEQUENCE [LARGE SCALE GENOMIC DNA]</scope>
</reference>
<protein>
    <submittedName>
        <fullName evidence="1">Uncharacterized protein</fullName>
    </submittedName>
</protein>
<organism evidence="1 2">
    <name type="scientific">Melastoma candidum</name>
    <dbReference type="NCBI Taxonomy" id="119954"/>
    <lineage>
        <taxon>Eukaryota</taxon>
        <taxon>Viridiplantae</taxon>
        <taxon>Streptophyta</taxon>
        <taxon>Embryophyta</taxon>
        <taxon>Tracheophyta</taxon>
        <taxon>Spermatophyta</taxon>
        <taxon>Magnoliopsida</taxon>
        <taxon>eudicotyledons</taxon>
        <taxon>Gunneridae</taxon>
        <taxon>Pentapetalae</taxon>
        <taxon>rosids</taxon>
        <taxon>malvids</taxon>
        <taxon>Myrtales</taxon>
        <taxon>Melastomataceae</taxon>
        <taxon>Melastomatoideae</taxon>
        <taxon>Melastomateae</taxon>
        <taxon>Melastoma</taxon>
    </lineage>
</organism>
<comment type="caution">
    <text evidence="1">The sequence shown here is derived from an EMBL/GenBank/DDBJ whole genome shotgun (WGS) entry which is preliminary data.</text>
</comment>
<evidence type="ECO:0000313" key="1">
    <source>
        <dbReference type="EMBL" id="KAI4378672.1"/>
    </source>
</evidence>
<keyword evidence="2" id="KW-1185">Reference proteome</keyword>
<proteinExistence type="predicted"/>
<dbReference type="EMBL" id="CM042883">
    <property type="protein sequence ID" value="KAI4378672.1"/>
    <property type="molecule type" value="Genomic_DNA"/>
</dbReference>
<name>A0ACB9RHZ4_9MYRT</name>
<gene>
    <name evidence="1" type="ORF">MLD38_016119</name>
</gene>
<evidence type="ECO:0000313" key="2">
    <source>
        <dbReference type="Proteomes" id="UP001057402"/>
    </source>
</evidence>
<accession>A0ACB9RHZ4</accession>
<sequence length="82" mass="9057">MELKPLHSFGTWKHASVSAGSVSKEPLPLEGPALERSSAERSVEREKRLLWFVLKRGGDKENYQSVGGNLYMGEKAVLSLEG</sequence>